<name>A0A2T5B8W1_MYCDI</name>
<dbReference type="InterPro" id="IPR027417">
    <property type="entry name" value="P-loop_NTPase"/>
</dbReference>
<comment type="subcellular location">
    <subcellularLocation>
        <location evidence="1">Cell membrane</location>
        <topology evidence="1">Multi-pass membrane protein</topology>
    </subcellularLocation>
</comment>
<dbReference type="InterPro" id="IPR003439">
    <property type="entry name" value="ABC_transporter-like_ATP-bd"/>
</dbReference>
<dbReference type="AlphaFoldDB" id="A0A2T5B8W1"/>
<dbReference type="SUPFAM" id="SSF90123">
    <property type="entry name" value="ABC transporter transmembrane region"/>
    <property type="match status" value="1"/>
</dbReference>
<evidence type="ECO:0000256" key="4">
    <source>
        <dbReference type="ARBA" id="ARBA00022989"/>
    </source>
</evidence>
<dbReference type="EMBL" id="PZZZ01000004">
    <property type="protein sequence ID" value="PTM95426.1"/>
    <property type="molecule type" value="Genomic_DNA"/>
</dbReference>
<evidence type="ECO:0000256" key="3">
    <source>
        <dbReference type="ARBA" id="ARBA00022692"/>
    </source>
</evidence>
<keyword evidence="9" id="KW-0067">ATP-binding</keyword>
<feature type="transmembrane region" description="Helical" evidence="6">
    <location>
        <begin position="288"/>
        <end position="306"/>
    </location>
</feature>
<keyword evidence="3 6" id="KW-0812">Transmembrane</keyword>
<feature type="domain" description="ABC transmembrane type-1" evidence="8">
    <location>
        <begin position="48"/>
        <end position="347"/>
    </location>
</feature>
<feature type="domain" description="ABC transporter" evidence="7">
    <location>
        <begin position="385"/>
        <end position="599"/>
    </location>
</feature>
<dbReference type="GO" id="GO:0005524">
    <property type="term" value="F:ATP binding"/>
    <property type="evidence" value="ECO:0007669"/>
    <property type="project" value="UniProtKB-KW"/>
</dbReference>
<dbReference type="GO" id="GO:0005886">
    <property type="term" value="C:plasma membrane"/>
    <property type="evidence" value="ECO:0007669"/>
    <property type="project" value="UniProtKB-SubCell"/>
</dbReference>
<proteinExistence type="predicted"/>
<dbReference type="InterPro" id="IPR050835">
    <property type="entry name" value="ABC_transporter_sub-D"/>
</dbReference>
<dbReference type="PROSITE" id="PS50929">
    <property type="entry name" value="ABC_TM1F"/>
    <property type="match status" value="1"/>
</dbReference>
<dbReference type="GO" id="GO:0140359">
    <property type="term" value="F:ABC-type transporter activity"/>
    <property type="evidence" value="ECO:0007669"/>
    <property type="project" value="InterPro"/>
</dbReference>
<evidence type="ECO:0000259" key="8">
    <source>
        <dbReference type="PROSITE" id="PS50929"/>
    </source>
</evidence>
<dbReference type="Gene3D" id="3.40.50.300">
    <property type="entry name" value="P-loop containing nucleotide triphosphate hydrolases"/>
    <property type="match status" value="1"/>
</dbReference>
<evidence type="ECO:0000256" key="6">
    <source>
        <dbReference type="SAM" id="Phobius"/>
    </source>
</evidence>
<dbReference type="Gene3D" id="1.20.1560.10">
    <property type="entry name" value="ABC transporter type 1, transmembrane domain"/>
    <property type="match status" value="1"/>
</dbReference>
<sequence length="599" mass="66479">MANVTEQNGPPAPAAPATENRGLWSQMMMMQRIYRESPVFPFLLCTSIGSAAVVVATAIGQIVLNQWNKPFYDAIERRDVDAFVHQLLVFAGIASVLLLLNVSQRWFNQEFRLKLREGLTTDLITEWMRPRRAFRLAHAGAIGVNPDQRMQEDAGHLTELTTDLAFGLLQSSTLLFSFVGVLWSLSAGFVFDVGGHSFEIPGYMVWAAMIYAGSASCLSWLVGRPLIGLNSERYNREATLRFTMMRVNEHIDSVSLAGGEAGEQQRLESDLDSVLDAMRGIFRAQINLGWVIDGYGWVTVVAPLLVAAPVYFAGHISFGGLMMAVGAFNQVHTSLRWFIANIGAITDWRATLQRITDFRSALVGTDALEDAEGRIEFQLNETNRLTIDGLSVNSSTGRTRLDDPHVQISPGERVLIMGDAGAGKTLFFRALAGLWPWGSGRIGLPKDEAVTFLARTPYLAPGKLRDVLSYPNTETITDAALAEALSKVGMQRIAPRLDEDARWDRELNDEETRLVAIARLLLQRPHWIVIDQLLEVLEGPSQRRVLSLLRTELADAAVVAIGRPLPDGHQFSRVIELIRDQRPPRQQQRVNPQLESTKA</sequence>
<dbReference type="RefSeq" id="WP_108003128.1">
    <property type="nucleotide sequence ID" value="NZ_JBHEEX010000007.1"/>
</dbReference>
<dbReference type="GO" id="GO:0016887">
    <property type="term" value="F:ATP hydrolysis activity"/>
    <property type="evidence" value="ECO:0007669"/>
    <property type="project" value="InterPro"/>
</dbReference>
<keyword evidence="2" id="KW-0813">Transport</keyword>
<dbReference type="SUPFAM" id="SSF52540">
    <property type="entry name" value="P-loop containing nucleoside triphosphate hydrolases"/>
    <property type="match status" value="1"/>
</dbReference>
<evidence type="ECO:0000256" key="2">
    <source>
        <dbReference type="ARBA" id="ARBA00022448"/>
    </source>
</evidence>
<evidence type="ECO:0000256" key="5">
    <source>
        <dbReference type="ARBA" id="ARBA00023136"/>
    </source>
</evidence>
<evidence type="ECO:0000256" key="1">
    <source>
        <dbReference type="ARBA" id="ARBA00004651"/>
    </source>
</evidence>
<protein>
    <submittedName>
        <fullName evidence="9">Putative ATP-binding cassette transporter</fullName>
    </submittedName>
</protein>
<dbReference type="InterPro" id="IPR036640">
    <property type="entry name" value="ABC1_TM_sf"/>
</dbReference>
<keyword evidence="4 6" id="KW-1133">Transmembrane helix</keyword>
<evidence type="ECO:0000313" key="10">
    <source>
        <dbReference type="Proteomes" id="UP000241247"/>
    </source>
</evidence>
<dbReference type="InterPro" id="IPR011527">
    <property type="entry name" value="ABC1_TM_dom"/>
</dbReference>
<feature type="transmembrane region" description="Helical" evidence="6">
    <location>
        <begin position="174"/>
        <end position="191"/>
    </location>
</feature>
<keyword evidence="10" id="KW-1185">Reference proteome</keyword>
<organism evidence="9 10">
    <name type="scientific">Mycoplana dimorpha</name>
    <dbReference type="NCBI Taxonomy" id="28320"/>
    <lineage>
        <taxon>Bacteria</taxon>
        <taxon>Pseudomonadati</taxon>
        <taxon>Pseudomonadota</taxon>
        <taxon>Alphaproteobacteria</taxon>
        <taxon>Hyphomicrobiales</taxon>
        <taxon>Rhizobiaceae</taxon>
        <taxon>Mycoplana</taxon>
    </lineage>
</organism>
<keyword evidence="9" id="KW-0547">Nucleotide-binding</keyword>
<dbReference type="OrthoDB" id="9810134at2"/>
<dbReference type="PANTHER" id="PTHR11384">
    <property type="entry name" value="ATP-BINDING CASSETTE, SUB-FAMILY D MEMBER"/>
    <property type="match status" value="1"/>
</dbReference>
<dbReference type="PANTHER" id="PTHR11384:SF59">
    <property type="entry name" value="LYSOSOMAL COBALAMIN TRANSPORTER ABCD4"/>
    <property type="match status" value="1"/>
</dbReference>
<feature type="transmembrane region" description="Helical" evidence="6">
    <location>
        <begin position="39"/>
        <end position="63"/>
    </location>
</feature>
<reference evidence="9 10" key="1">
    <citation type="submission" date="2018-04" db="EMBL/GenBank/DDBJ databases">
        <title>Genomic Encyclopedia of Type Strains, Phase IV (KMG-IV): sequencing the most valuable type-strain genomes for metagenomic binning, comparative biology and taxonomic classification.</title>
        <authorList>
            <person name="Goeker M."/>
        </authorList>
    </citation>
    <scope>NUCLEOTIDE SEQUENCE [LARGE SCALE GENOMIC DNA]</scope>
    <source>
        <strain evidence="9 10">DSM 7138</strain>
    </source>
</reference>
<dbReference type="Proteomes" id="UP000241247">
    <property type="component" value="Unassembled WGS sequence"/>
</dbReference>
<feature type="transmembrane region" description="Helical" evidence="6">
    <location>
        <begin position="83"/>
        <end position="102"/>
    </location>
</feature>
<evidence type="ECO:0000313" key="9">
    <source>
        <dbReference type="EMBL" id="PTM95426.1"/>
    </source>
</evidence>
<comment type="caution">
    <text evidence="9">The sequence shown here is derived from an EMBL/GenBank/DDBJ whole genome shotgun (WGS) entry which is preliminary data.</text>
</comment>
<feature type="transmembrane region" description="Helical" evidence="6">
    <location>
        <begin position="203"/>
        <end position="223"/>
    </location>
</feature>
<dbReference type="Pfam" id="PF06472">
    <property type="entry name" value="ABC_membrane_2"/>
    <property type="match status" value="1"/>
</dbReference>
<dbReference type="PROSITE" id="PS50893">
    <property type="entry name" value="ABC_TRANSPORTER_2"/>
    <property type="match status" value="1"/>
</dbReference>
<accession>A0A2T5B8W1</accession>
<gene>
    <name evidence="9" type="ORF">C7449_104505</name>
</gene>
<dbReference type="Pfam" id="PF00005">
    <property type="entry name" value="ABC_tran"/>
    <property type="match status" value="1"/>
</dbReference>
<evidence type="ECO:0000259" key="7">
    <source>
        <dbReference type="PROSITE" id="PS50893"/>
    </source>
</evidence>
<keyword evidence="5 6" id="KW-0472">Membrane</keyword>